<name>A0A813KEY7_POLGL</name>
<dbReference type="Proteomes" id="UP000626109">
    <property type="component" value="Unassembled WGS sequence"/>
</dbReference>
<dbReference type="EMBL" id="CAJNNW010029909">
    <property type="protein sequence ID" value="CAE8701841.1"/>
    <property type="molecule type" value="Genomic_DNA"/>
</dbReference>
<proteinExistence type="predicted"/>
<sequence>AEPFNCLAGYYSSHLVSGVSILGWEETWSDGKKEWCCANTGNGCPQKRFDCEAGSGNWINSWPSEKQAWCCANEQKGCQAHHVNLYSCDGSTDQLEDWSVHKRDWCCTNRGVGCHVAADISTPGFHCHVALNNWHAAWSPLKKTWCCEHRSVGCPETQFQAHAGVDHYQYHVGSPLEGQPLQQQLPRVTSRHAYFPGFQ</sequence>
<feature type="non-terminal residue" evidence="1">
    <location>
        <position position="199"/>
    </location>
</feature>
<dbReference type="AlphaFoldDB" id="A0A813KEY7"/>
<accession>A0A813KEY7</accession>
<evidence type="ECO:0000313" key="2">
    <source>
        <dbReference type="Proteomes" id="UP000626109"/>
    </source>
</evidence>
<protein>
    <submittedName>
        <fullName evidence="1">Uncharacterized protein</fullName>
    </submittedName>
</protein>
<comment type="caution">
    <text evidence="1">The sequence shown here is derived from an EMBL/GenBank/DDBJ whole genome shotgun (WGS) entry which is preliminary data.</text>
</comment>
<evidence type="ECO:0000313" key="1">
    <source>
        <dbReference type="EMBL" id="CAE8701841.1"/>
    </source>
</evidence>
<organism evidence="1 2">
    <name type="scientific">Polarella glacialis</name>
    <name type="common">Dinoflagellate</name>
    <dbReference type="NCBI Taxonomy" id="89957"/>
    <lineage>
        <taxon>Eukaryota</taxon>
        <taxon>Sar</taxon>
        <taxon>Alveolata</taxon>
        <taxon>Dinophyceae</taxon>
        <taxon>Suessiales</taxon>
        <taxon>Suessiaceae</taxon>
        <taxon>Polarella</taxon>
    </lineage>
</organism>
<gene>
    <name evidence="1" type="ORF">PGLA2088_LOCUS32184</name>
</gene>
<reference evidence="1" key="1">
    <citation type="submission" date="2021-02" db="EMBL/GenBank/DDBJ databases">
        <authorList>
            <person name="Dougan E. K."/>
            <person name="Rhodes N."/>
            <person name="Thang M."/>
            <person name="Chan C."/>
        </authorList>
    </citation>
    <scope>NUCLEOTIDE SEQUENCE</scope>
</reference>